<gene>
    <name evidence="2" type="ORF">Vafri_7430</name>
</gene>
<feature type="region of interest" description="Disordered" evidence="1">
    <location>
        <begin position="33"/>
        <end position="63"/>
    </location>
</feature>
<evidence type="ECO:0000313" key="2">
    <source>
        <dbReference type="EMBL" id="GIL51591.1"/>
    </source>
</evidence>
<dbReference type="AlphaFoldDB" id="A0A8J4EY60"/>
<keyword evidence="3" id="KW-1185">Reference proteome</keyword>
<name>A0A8J4EY60_9CHLO</name>
<evidence type="ECO:0000256" key="1">
    <source>
        <dbReference type="SAM" id="MobiDB-lite"/>
    </source>
</evidence>
<feature type="compositionally biased region" description="Low complexity" evidence="1">
    <location>
        <begin position="33"/>
        <end position="52"/>
    </location>
</feature>
<feature type="non-terminal residue" evidence="2">
    <location>
        <position position="1"/>
    </location>
</feature>
<dbReference type="EMBL" id="BNCO01000011">
    <property type="protein sequence ID" value="GIL51591.1"/>
    <property type="molecule type" value="Genomic_DNA"/>
</dbReference>
<comment type="caution">
    <text evidence="2">The sequence shown here is derived from an EMBL/GenBank/DDBJ whole genome shotgun (WGS) entry which is preliminary data.</text>
</comment>
<accession>A0A8J4EY60</accession>
<dbReference type="Proteomes" id="UP000747399">
    <property type="component" value="Unassembled WGS sequence"/>
</dbReference>
<protein>
    <submittedName>
        <fullName evidence="2">Uncharacterized protein</fullName>
    </submittedName>
</protein>
<organism evidence="2 3">
    <name type="scientific">Volvox africanus</name>
    <dbReference type="NCBI Taxonomy" id="51714"/>
    <lineage>
        <taxon>Eukaryota</taxon>
        <taxon>Viridiplantae</taxon>
        <taxon>Chlorophyta</taxon>
        <taxon>core chlorophytes</taxon>
        <taxon>Chlorophyceae</taxon>
        <taxon>CS clade</taxon>
        <taxon>Chlamydomonadales</taxon>
        <taxon>Volvocaceae</taxon>
        <taxon>Volvox</taxon>
    </lineage>
</organism>
<sequence>EAVPTEVVGAVATPVCVATVELPVNRSRFATARSASSARAAGSMPAAAASRAGVTPDPGPGPAARNCTCPLLQPLPSRCGLSVPVHIHSPMSKVAPSRPFGVELVPRLGSPFDCWIAKTARESGSLS</sequence>
<evidence type="ECO:0000313" key="3">
    <source>
        <dbReference type="Proteomes" id="UP000747399"/>
    </source>
</evidence>
<reference evidence="2" key="1">
    <citation type="journal article" date="2021" name="Proc. Natl. Acad. Sci. U.S.A.">
        <title>Three genomes in the algal genus Volvox reveal the fate of a haploid sex-determining region after a transition to homothallism.</title>
        <authorList>
            <person name="Yamamoto K."/>
            <person name="Hamaji T."/>
            <person name="Kawai-Toyooka H."/>
            <person name="Matsuzaki R."/>
            <person name="Takahashi F."/>
            <person name="Nishimura Y."/>
            <person name="Kawachi M."/>
            <person name="Noguchi H."/>
            <person name="Minakuchi Y."/>
            <person name="Umen J.G."/>
            <person name="Toyoda A."/>
            <person name="Nozaki H."/>
        </authorList>
    </citation>
    <scope>NUCLEOTIDE SEQUENCE</scope>
    <source>
        <strain evidence="2">NIES-3780</strain>
    </source>
</reference>
<proteinExistence type="predicted"/>